<dbReference type="RefSeq" id="WP_378057543.1">
    <property type="nucleotide sequence ID" value="NZ_JBHSIS010000008.1"/>
</dbReference>
<keyword evidence="1" id="KW-0472">Membrane</keyword>
<keyword evidence="3" id="KW-1185">Reference proteome</keyword>
<gene>
    <name evidence="2" type="ORF">ACFPCV_18895</name>
</gene>
<proteinExistence type="predicted"/>
<evidence type="ECO:0000256" key="1">
    <source>
        <dbReference type="SAM" id="Phobius"/>
    </source>
</evidence>
<keyword evidence="1" id="KW-1133">Transmembrane helix</keyword>
<accession>A0ABV9S2M0</accession>
<feature type="transmembrane region" description="Helical" evidence="1">
    <location>
        <begin position="58"/>
        <end position="79"/>
    </location>
</feature>
<dbReference type="Proteomes" id="UP001595859">
    <property type="component" value="Unassembled WGS sequence"/>
</dbReference>
<dbReference type="InterPro" id="IPR013901">
    <property type="entry name" value="Anthrone_oxy"/>
</dbReference>
<organism evidence="2 3">
    <name type="scientific">Actinophytocola glycyrrhizae</name>
    <dbReference type="NCBI Taxonomy" id="2044873"/>
    <lineage>
        <taxon>Bacteria</taxon>
        <taxon>Bacillati</taxon>
        <taxon>Actinomycetota</taxon>
        <taxon>Actinomycetes</taxon>
        <taxon>Pseudonocardiales</taxon>
        <taxon>Pseudonocardiaceae</taxon>
    </lineage>
</organism>
<evidence type="ECO:0000313" key="3">
    <source>
        <dbReference type="Proteomes" id="UP001595859"/>
    </source>
</evidence>
<protein>
    <submittedName>
        <fullName evidence="2">DUF1772 domain-containing protein</fullName>
    </submittedName>
</protein>
<name>A0ABV9S2M0_9PSEU</name>
<reference evidence="3" key="1">
    <citation type="journal article" date="2019" name="Int. J. Syst. Evol. Microbiol.">
        <title>The Global Catalogue of Microorganisms (GCM) 10K type strain sequencing project: providing services to taxonomists for standard genome sequencing and annotation.</title>
        <authorList>
            <consortium name="The Broad Institute Genomics Platform"/>
            <consortium name="The Broad Institute Genome Sequencing Center for Infectious Disease"/>
            <person name="Wu L."/>
            <person name="Ma J."/>
        </authorList>
    </citation>
    <scope>NUCLEOTIDE SEQUENCE [LARGE SCALE GENOMIC DNA]</scope>
    <source>
        <strain evidence="3">ZS-22-S1</strain>
    </source>
</reference>
<feature type="transmembrane region" description="Helical" evidence="1">
    <location>
        <begin position="86"/>
        <end position="106"/>
    </location>
</feature>
<dbReference type="EMBL" id="JBHSIS010000008">
    <property type="protein sequence ID" value="MFC4855582.1"/>
    <property type="molecule type" value="Genomic_DNA"/>
</dbReference>
<feature type="transmembrane region" description="Helical" evidence="1">
    <location>
        <begin position="138"/>
        <end position="157"/>
    </location>
</feature>
<keyword evidence="1" id="KW-0812">Transmembrane</keyword>
<dbReference type="Pfam" id="PF08592">
    <property type="entry name" value="Anthrone_oxy"/>
    <property type="match status" value="1"/>
</dbReference>
<evidence type="ECO:0000313" key="2">
    <source>
        <dbReference type="EMBL" id="MFC4855582.1"/>
    </source>
</evidence>
<sequence>MVLLTLVVASLNLVLLGAVYGVFFTYSNSIVPGLDRIDAERAVAAMRSFNVVIINPRFLATFLGPLLTSAATGFLLLGLDETTPALLFFAAAVVYLAGCLAVTGRVNVPLNNALENSTATDWERRWAEFSPRWRRWNTVRTVSSMVALVLCGIGMYLPQW</sequence>
<comment type="caution">
    <text evidence="2">The sequence shown here is derived from an EMBL/GenBank/DDBJ whole genome shotgun (WGS) entry which is preliminary data.</text>
</comment>